<sequence>MRPVEARNRLHQWLRSRGLDVQEGERHNVRTADGSECLLWLPEHDITLYIYVQIDGLEMPQDNVILILAMALNLEPARTGGAALGYNPESRQLLLRSVHSMAVLDEAGLDHLMARMSTLAASLQDYLKNYRHLEQAARPGAKEPRVMPTVLTSRAFIAR</sequence>
<dbReference type="Proteomes" id="UP000423413">
    <property type="component" value="Chromosome"/>
</dbReference>
<dbReference type="GO" id="GO:0030254">
    <property type="term" value="P:protein secretion by the type III secretion system"/>
    <property type="evidence" value="ECO:0007669"/>
    <property type="project" value="InterPro"/>
</dbReference>
<dbReference type="EMBL" id="CP046441">
    <property type="protein sequence ID" value="QGT83296.1"/>
    <property type="molecule type" value="Genomic_DNA"/>
</dbReference>
<evidence type="ECO:0000313" key="1">
    <source>
        <dbReference type="EMBL" id="QGT83296.1"/>
    </source>
</evidence>
<protein>
    <submittedName>
        <fullName evidence="1">Type III chaperone protein ShcN</fullName>
    </submittedName>
</protein>
<dbReference type="GeneID" id="73734293"/>
<evidence type="ECO:0000313" key="2">
    <source>
        <dbReference type="Proteomes" id="UP000423413"/>
    </source>
</evidence>
<name>A0AAE6QI95_9PSED</name>
<dbReference type="Gene3D" id="3.30.1460.10">
    <property type="match status" value="1"/>
</dbReference>
<dbReference type="SUPFAM" id="SSF69635">
    <property type="entry name" value="Type III secretory system chaperone-like"/>
    <property type="match status" value="1"/>
</dbReference>
<dbReference type="CDD" id="cd17034">
    <property type="entry name" value="T3SC_IA_ShcO1-like"/>
    <property type="match status" value="1"/>
</dbReference>
<dbReference type="InterPro" id="IPR010261">
    <property type="entry name" value="Tir_chaperone"/>
</dbReference>
<reference evidence="1 2" key="1">
    <citation type="submission" date="2019-11" db="EMBL/GenBank/DDBJ databases">
        <title>Complete genome sequence of Pseudomonas syringae pv. coronafaciens isolate B19001 originated in imported oat cereal.</title>
        <authorList>
            <person name="Kim S.M."/>
            <person name="Lee B.C."/>
            <person name="Seo S.J."/>
            <person name="Lee J.E."/>
            <person name="Choi N.J."/>
            <person name="Park J.H."/>
        </authorList>
    </citation>
    <scope>NUCLEOTIDE SEQUENCE [LARGE SCALE GENOMIC DNA]</scope>
    <source>
        <strain evidence="1 2">B19001</strain>
    </source>
</reference>
<proteinExistence type="predicted"/>
<organism evidence="1 2">
    <name type="scientific">Pseudomonas coronafaciens pv. coronafaciens</name>
    <dbReference type="NCBI Taxonomy" id="235275"/>
    <lineage>
        <taxon>Bacteria</taxon>
        <taxon>Pseudomonadati</taxon>
        <taxon>Pseudomonadota</taxon>
        <taxon>Gammaproteobacteria</taxon>
        <taxon>Pseudomonadales</taxon>
        <taxon>Pseudomonadaceae</taxon>
        <taxon>Pseudomonas</taxon>
        <taxon>Pseudomonas coronafaciens</taxon>
    </lineage>
</organism>
<dbReference type="Pfam" id="PF05932">
    <property type="entry name" value="CesT"/>
    <property type="match status" value="1"/>
</dbReference>
<dbReference type="AlphaFoldDB" id="A0AAE6QI95"/>
<accession>A0AAE6QI95</accession>
<gene>
    <name evidence="1" type="ORF">GMO17_20075</name>
</gene>
<dbReference type="RefSeq" id="WP_122311945.1">
    <property type="nucleotide sequence ID" value="NZ_CP046441.1"/>
</dbReference>